<keyword evidence="2" id="KW-1277">Toxin-antitoxin system</keyword>
<name>A0A368T667_9ACTN</name>
<evidence type="ECO:0000256" key="2">
    <source>
        <dbReference type="ARBA" id="ARBA00022649"/>
    </source>
</evidence>
<dbReference type="GO" id="GO:0003677">
    <property type="term" value="F:DNA binding"/>
    <property type="evidence" value="ECO:0007669"/>
    <property type="project" value="InterPro"/>
</dbReference>
<dbReference type="Gene3D" id="2.30.30.110">
    <property type="match status" value="1"/>
</dbReference>
<evidence type="ECO:0008006" key="5">
    <source>
        <dbReference type="Google" id="ProtNLM"/>
    </source>
</evidence>
<dbReference type="Proteomes" id="UP000253318">
    <property type="component" value="Unassembled WGS sequence"/>
</dbReference>
<dbReference type="SUPFAM" id="SSF50118">
    <property type="entry name" value="Cell growth inhibitor/plasmid maintenance toxic component"/>
    <property type="match status" value="1"/>
</dbReference>
<dbReference type="InterPro" id="IPR011067">
    <property type="entry name" value="Plasmid_toxin/cell-grow_inhib"/>
</dbReference>
<reference evidence="3 4" key="1">
    <citation type="submission" date="2018-04" db="EMBL/GenBank/DDBJ databases">
        <title>Novel actinobacteria from marine sediment.</title>
        <authorList>
            <person name="Ng Z.Y."/>
            <person name="Tan G.Y.A."/>
        </authorList>
    </citation>
    <scope>NUCLEOTIDE SEQUENCE [LARGE SCALE GENOMIC DNA]</scope>
    <source>
        <strain evidence="3 4">TPS81</strain>
    </source>
</reference>
<evidence type="ECO:0000256" key="1">
    <source>
        <dbReference type="ARBA" id="ARBA00007521"/>
    </source>
</evidence>
<dbReference type="Pfam" id="PF02452">
    <property type="entry name" value="PemK_toxin"/>
    <property type="match status" value="1"/>
</dbReference>
<dbReference type="OrthoDB" id="3432095at2"/>
<dbReference type="RefSeq" id="WP_114398835.1">
    <property type="nucleotide sequence ID" value="NZ_QEIM01000092.1"/>
</dbReference>
<comment type="similarity">
    <text evidence="1">Belongs to the PemK/MazF family.</text>
</comment>
<dbReference type="AlphaFoldDB" id="A0A368T667"/>
<keyword evidence="4" id="KW-1185">Reference proteome</keyword>
<accession>A0A368T667</accession>
<dbReference type="EMBL" id="QEIN01000076">
    <property type="protein sequence ID" value="RCV58962.1"/>
    <property type="molecule type" value="Genomic_DNA"/>
</dbReference>
<dbReference type="InterPro" id="IPR003477">
    <property type="entry name" value="PemK-like"/>
</dbReference>
<evidence type="ECO:0000313" key="3">
    <source>
        <dbReference type="EMBL" id="RCV58962.1"/>
    </source>
</evidence>
<comment type="caution">
    <text evidence="3">The sequence shown here is derived from an EMBL/GenBank/DDBJ whole genome shotgun (WGS) entry which is preliminary data.</text>
</comment>
<gene>
    <name evidence="3" type="ORF">DEF24_11595</name>
</gene>
<organism evidence="3 4">
    <name type="scientific">Marinitenerispora sediminis</name>
    <dbReference type="NCBI Taxonomy" id="1931232"/>
    <lineage>
        <taxon>Bacteria</taxon>
        <taxon>Bacillati</taxon>
        <taxon>Actinomycetota</taxon>
        <taxon>Actinomycetes</taxon>
        <taxon>Streptosporangiales</taxon>
        <taxon>Nocardiopsidaceae</taxon>
        <taxon>Marinitenerispora</taxon>
    </lineage>
</organism>
<sequence>MKQGIIRGGIYRVPDRFLTFPPDYDREPHAQRNVIVISGDSAHEDDEWPIIMVVPCPSQATRRTKYCVKIPYGVGNMDKKCWARVVAAQPMAKDEVGDFVGHLPADMLEEIYLNWAEYTGQV</sequence>
<proteinExistence type="inferred from homology"/>
<protein>
    <recommendedName>
        <fullName evidence="5">Growth inhibitor PemK</fullName>
    </recommendedName>
</protein>
<evidence type="ECO:0000313" key="4">
    <source>
        <dbReference type="Proteomes" id="UP000253318"/>
    </source>
</evidence>